<dbReference type="EC" id="2.8.1.-" evidence="3"/>
<evidence type="ECO:0000256" key="4">
    <source>
        <dbReference type="SAM" id="MobiDB-lite"/>
    </source>
</evidence>
<dbReference type="GO" id="GO:0002143">
    <property type="term" value="P:tRNA wobble position uridine thiolation"/>
    <property type="evidence" value="ECO:0007669"/>
    <property type="project" value="TreeGrafter"/>
</dbReference>
<dbReference type="Pfam" id="PF04358">
    <property type="entry name" value="DsrC"/>
    <property type="match status" value="1"/>
</dbReference>
<evidence type="ECO:0000256" key="2">
    <source>
        <dbReference type="ARBA" id="ARBA00022490"/>
    </source>
</evidence>
<comment type="subcellular location">
    <subcellularLocation>
        <location evidence="1">Cytoplasm</location>
    </subcellularLocation>
</comment>
<dbReference type="PANTHER" id="PTHR37010:SF1">
    <property type="entry name" value="SULFURTRANSFERASE TUSE"/>
    <property type="match status" value="1"/>
</dbReference>
<gene>
    <name evidence="5" type="ORF">DIZ78_04340</name>
</gene>
<comment type="similarity">
    <text evidence="3">Belongs to the dsrC/tusE family.</text>
</comment>
<keyword evidence="6" id="KW-1185">Reference proteome</keyword>
<dbReference type="GO" id="GO:0005737">
    <property type="term" value="C:cytoplasm"/>
    <property type="evidence" value="ECO:0007669"/>
    <property type="project" value="UniProtKB-SubCell"/>
</dbReference>
<dbReference type="InterPro" id="IPR042072">
    <property type="entry name" value="DsrC-like_C"/>
</dbReference>
<accession>A0A370DRY4</accession>
<comment type="function">
    <text evidence="3">Part of a sulfur-relay system.</text>
</comment>
<dbReference type="Gene3D" id="1.10.10.370">
    <property type="entry name" value="DsrC-like protein, C-terminal domain"/>
    <property type="match status" value="1"/>
</dbReference>
<dbReference type="PANTHER" id="PTHR37010">
    <property type="entry name" value="SULFURTRANSFERASE TUSE"/>
    <property type="match status" value="1"/>
</dbReference>
<organism evidence="5 6">
    <name type="scientific">endosymbiont of Escarpia spicata</name>
    <dbReference type="NCBI Taxonomy" id="2200908"/>
    <lineage>
        <taxon>Bacteria</taxon>
        <taxon>Pseudomonadati</taxon>
        <taxon>Pseudomonadota</taxon>
        <taxon>Gammaproteobacteria</taxon>
        <taxon>sulfur-oxidizing symbionts</taxon>
    </lineage>
</organism>
<evidence type="ECO:0000256" key="1">
    <source>
        <dbReference type="ARBA" id="ARBA00004496"/>
    </source>
</evidence>
<evidence type="ECO:0000313" key="5">
    <source>
        <dbReference type="EMBL" id="RDH87780.1"/>
    </source>
</evidence>
<dbReference type="EMBL" id="QFXE01000005">
    <property type="protein sequence ID" value="RDH87780.1"/>
    <property type="molecule type" value="Genomic_DNA"/>
</dbReference>
<dbReference type="Gene3D" id="3.30.1420.10">
    <property type="match status" value="1"/>
</dbReference>
<dbReference type="SUPFAM" id="SSF69721">
    <property type="entry name" value="DsrC, the gamma subunit of dissimilatory sulfite reductase"/>
    <property type="match status" value="1"/>
</dbReference>
<evidence type="ECO:0000256" key="3">
    <source>
        <dbReference type="PIRNR" id="PIRNR006223"/>
    </source>
</evidence>
<proteinExistence type="inferred from homology"/>
<name>A0A370DRY4_9GAMM</name>
<keyword evidence="2" id="KW-0963">Cytoplasm</keyword>
<feature type="region of interest" description="Disordered" evidence="4">
    <location>
        <begin position="93"/>
        <end position="114"/>
    </location>
</feature>
<keyword evidence="3" id="KW-0808">Transferase</keyword>
<dbReference type="PIRSF" id="PIRSF006223">
    <property type="entry name" value="DsrC_TusE"/>
    <property type="match status" value="1"/>
</dbReference>
<dbReference type="AlphaFoldDB" id="A0A370DRY4"/>
<dbReference type="NCBIfam" id="TIGR03342">
    <property type="entry name" value="dsrC_tusE_dsvC"/>
    <property type="match status" value="1"/>
</dbReference>
<dbReference type="GO" id="GO:0097163">
    <property type="term" value="F:sulfur carrier activity"/>
    <property type="evidence" value="ECO:0007669"/>
    <property type="project" value="TreeGrafter"/>
</dbReference>
<comment type="caution">
    <text evidence="5">The sequence shown here is derived from an EMBL/GenBank/DDBJ whole genome shotgun (WGS) entry which is preliminary data.</text>
</comment>
<dbReference type="InterPro" id="IPR025526">
    <property type="entry name" value="DsrC-like_dom_sf"/>
</dbReference>
<sequence length="114" mass="12736">MSYEVNGATVEADDHGYLVNSADWNEDVAKAIAAAEGVELSEKGWDIVNYLRDEYLNNNGNQPNERNMVKHFKKVWTDIPKMDTKVLYNEFPTGPAKQAGKIAGTPETKRKGGY</sequence>
<dbReference type="Proteomes" id="UP000254771">
    <property type="component" value="Unassembled WGS sequence"/>
</dbReference>
<dbReference type="InterPro" id="IPR043163">
    <property type="entry name" value="DsrC-like_N"/>
</dbReference>
<evidence type="ECO:0000313" key="6">
    <source>
        <dbReference type="Proteomes" id="UP000254771"/>
    </source>
</evidence>
<reference evidence="5 6" key="1">
    <citation type="journal article" date="2018" name="ISME J.">
        <title>Endosymbiont genomes yield clues of tubeworm success.</title>
        <authorList>
            <person name="Li Y."/>
            <person name="Liles M.R."/>
            <person name="Halanych K.M."/>
        </authorList>
    </citation>
    <scope>NUCLEOTIDE SEQUENCE [LARGE SCALE GENOMIC DNA]</scope>
    <source>
        <strain evidence="5">A1462</strain>
    </source>
</reference>
<protein>
    <recommendedName>
        <fullName evidence="3">Sulfurtransferase</fullName>
        <ecNumber evidence="3">2.8.1.-</ecNumber>
    </recommendedName>
</protein>
<dbReference type="GO" id="GO:0016740">
    <property type="term" value="F:transferase activity"/>
    <property type="evidence" value="ECO:0007669"/>
    <property type="project" value="UniProtKB-KW"/>
</dbReference>
<dbReference type="InterPro" id="IPR007453">
    <property type="entry name" value="DsrC/TusE"/>
</dbReference>